<evidence type="ECO:0000256" key="8">
    <source>
        <dbReference type="ARBA" id="ARBA00022857"/>
    </source>
</evidence>
<evidence type="ECO:0000256" key="4">
    <source>
        <dbReference type="ARBA" id="ARBA00022617"/>
    </source>
</evidence>
<keyword evidence="6" id="KW-0001">2Fe-2S</keyword>
<evidence type="ECO:0000259" key="16">
    <source>
        <dbReference type="PROSITE" id="PS51384"/>
    </source>
</evidence>
<dbReference type="AlphaFoldDB" id="A0A1H5C532"/>
<dbReference type="PANTHER" id="PTHR43396:SF3">
    <property type="entry name" value="FLAVOHEMOPROTEIN"/>
    <property type="match status" value="1"/>
</dbReference>
<dbReference type="Pfam" id="PF00175">
    <property type="entry name" value="NAD_binding_1"/>
    <property type="match status" value="1"/>
</dbReference>
<evidence type="ECO:0000256" key="14">
    <source>
        <dbReference type="RuleBase" id="RU000356"/>
    </source>
</evidence>
<accession>A0A1H5C532</accession>
<dbReference type="PROSITE" id="PS01033">
    <property type="entry name" value="GLOBIN"/>
    <property type="match status" value="1"/>
</dbReference>
<keyword evidence="5 14" id="KW-0561">Oxygen transport</keyword>
<protein>
    <recommendedName>
        <fullName evidence="3">nitric oxide dioxygenase</fullName>
        <ecNumber evidence="3">1.14.12.17</ecNumber>
    </recommendedName>
</protein>
<dbReference type="EMBL" id="FNST01000002">
    <property type="protein sequence ID" value="SED61756.1"/>
    <property type="molecule type" value="Genomic_DNA"/>
</dbReference>
<dbReference type="SUPFAM" id="SSF46458">
    <property type="entry name" value="Globin-like"/>
    <property type="match status" value="1"/>
</dbReference>
<dbReference type="GO" id="GO:0071949">
    <property type="term" value="F:FAD binding"/>
    <property type="evidence" value="ECO:0007669"/>
    <property type="project" value="TreeGrafter"/>
</dbReference>
<dbReference type="GO" id="GO:0005344">
    <property type="term" value="F:oxygen carrier activity"/>
    <property type="evidence" value="ECO:0007669"/>
    <property type="project" value="UniProtKB-KW"/>
</dbReference>
<evidence type="ECO:0000256" key="7">
    <source>
        <dbReference type="ARBA" id="ARBA00022723"/>
    </source>
</evidence>
<evidence type="ECO:0000313" key="17">
    <source>
        <dbReference type="EMBL" id="SED61756.1"/>
    </source>
</evidence>
<dbReference type="InterPro" id="IPR012292">
    <property type="entry name" value="Globin/Proto"/>
</dbReference>
<dbReference type="Pfam" id="PF00042">
    <property type="entry name" value="Globin"/>
    <property type="match status" value="1"/>
</dbReference>
<evidence type="ECO:0000259" key="15">
    <source>
        <dbReference type="PROSITE" id="PS01033"/>
    </source>
</evidence>
<evidence type="ECO:0000313" key="18">
    <source>
        <dbReference type="Proteomes" id="UP000198609"/>
    </source>
</evidence>
<keyword evidence="7" id="KW-0479">Metal-binding</keyword>
<evidence type="ECO:0000256" key="6">
    <source>
        <dbReference type="ARBA" id="ARBA00022714"/>
    </source>
</evidence>
<dbReference type="Gene3D" id="1.10.490.10">
    <property type="entry name" value="Globins"/>
    <property type="match status" value="1"/>
</dbReference>
<dbReference type="GO" id="GO:0046210">
    <property type="term" value="P:nitric oxide catabolic process"/>
    <property type="evidence" value="ECO:0007669"/>
    <property type="project" value="TreeGrafter"/>
</dbReference>
<dbReference type="InterPro" id="IPR039261">
    <property type="entry name" value="FNR_nucleotide-bd"/>
</dbReference>
<gene>
    <name evidence="17" type="ORF">SAMN04490356_9227</name>
</gene>
<dbReference type="GO" id="GO:0008941">
    <property type="term" value="F:nitric oxide dioxygenase NAD(P)H activity"/>
    <property type="evidence" value="ECO:0007669"/>
    <property type="project" value="UniProtKB-EC"/>
</dbReference>
<dbReference type="PANTHER" id="PTHR43396">
    <property type="entry name" value="FLAVOHEMOPROTEIN"/>
    <property type="match status" value="1"/>
</dbReference>
<feature type="domain" description="FAD-binding FR-type" evidence="16">
    <location>
        <begin position="172"/>
        <end position="281"/>
    </location>
</feature>
<keyword evidence="4 14" id="KW-0349">Heme</keyword>
<dbReference type="InterPro" id="IPR008333">
    <property type="entry name" value="Cbr1-like_FAD-bd_dom"/>
</dbReference>
<dbReference type="CDD" id="cd06184">
    <property type="entry name" value="flavohem_like_fad_nad_binding"/>
    <property type="match status" value="1"/>
</dbReference>
<evidence type="ECO:0000256" key="5">
    <source>
        <dbReference type="ARBA" id="ARBA00022621"/>
    </source>
</evidence>
<dbReference type="GO" id="GO:0051537">
    <property type="term" value="F:2 iron, 2 sulfur cluster binding"/>
    <property type="evidence" value="ECO:0007669"/>
    <property type="project" value="UniProtKB-KW"/>
</dbReference>
<dbReference type="SUPFAM" id="SSF63380">
    <property type="entry name" value="Riboflavin synthase domain-like"/>
    <property type="match status" value="1"/>
</dbReference>
<dbReference type="Gene3D" id="3.40.50.80">
    <property type="entry name" value="Nucleotide-binding domain of ferredoxin-NADP reductase (FNR) module"/>
    <property type="match status" value="1"/>
</dbReference>
<dbReference type="Gene3D" id="2.40.30.10">
    <property type="entry name" value="Translation factors"/>
    <property type="match status" value="1"/>
</dbReference>
<dbReference type="GO" id="GO:0071500">
    <property type="term" value="P:cellular response to nitrosative stress"/>
    <property type="evidence" value="ECO:0007669"/>
    <property type="project" value="TreeGrafter"/>
</dbReference>
<dbReference type="Pfam" id="PF00970">
    <property type="entry name" value="FAD_binding_6"/>
    <property type="match status" value="1"/>
</dbReference>
<evidence type="ECO:0000256" key="1">
    <source>
        <dbReference type="ARBA" id="ARBA00001970"/>
    </source>
</evidence>
<comment type="similarity">
    <text evidence="2">In the C-terminal section; belongs to the flavoprotein pyridine nucleotide cytochrome reductase family.</text>
</comment>
<keyword evidence="17" id="KW-0223">Dioxygenase</keyword>
<evidence type="ECO:0000256" key="10">
    <source>
        <dbReference type="ARBA" id="ARBA00023014"/>
    </source>
</evidence>
<keyword evidence="14" id="KW-0813">Transport</keyword>
<keyword evidence="10" id="KW-0411">Iron-sulfur</keyword>
<dbReference type="EC" id="1.14.12.17" evidence="3"/>
<name>A0A1H5C532_STRMJ</name>
<evidence type="ECO:0000256" key="9">
    <source>
        <dbReference type="ARBA" id="ARBA00023004"/>
    </source>
</evidence>
<evidence type="ECO:0000256" key="2">
    <source>
        <dbReference type="ARBA" id="ARBA00006401"/>
    </source>
</evidence>
<dbReference type="PROSITE" id="PS51384">
    <property type="entry name" value="FAD_FR"/>
    <property type="match status" value="1"/>
</dbReference>
<dbReference type="FunFam" id="1.10.490.10:FF:000003">
    <property type="entry name" value="Flavohemoprotein"/>
    <property type="match status" value="1"/>
</dbReference>
<dbReference type="PRINTS" id="PR00410">
    <property type="entry name" value="PHEHYDRXLASE"/>
</dbReference>
<dbReference type="SUPFAM" id="SSF52343">
    <property type="entry name" value="Ferredoxin reductase-like, C-terminal NADP-linked domain"/>
    <property type="match status" value="1"/>
</dbReference>
<feature type="domain" description="Globin" evidence="15">
    <location>
        <begin position="20"/>
        <end position="160"/>
    </location>
</feature>
<dbReference type="InterPro" id="IPR017938">
    <property type="entry name" value="Riboflavin_synthase-like_b-brl"/>
</dbReference>
<comment type="cofactor">
    <cofactor evidence="1">
        <name>heme b</name>
        <dbReference type="ChEBI" id="CHEBI:60344"/>
    </cofactor>
</comment>
<dbReference type="InterPro" id="IPR017927">
    <property type="entry name" value="FAD-bd_FR_type"/>
</dbReference>
<evidence type="ECO:0000256" key="13">
    <source>
        <dbReference type="ARBA" id="ARBA00049433"/>
    </source>
</evidence>
<evidence type="ECO:0000256" key="12">
    <source>
        <dbReference type="ARBA" id="ARBA00048649"/>
    </source>
</evidence>
<evidence type="ECO:0000256" key="11">
    <source>
        <dbReference type="ARBA" id="ARBA00023027"/>
    </source>
</evidence>
<keyword evidence="8" id="KW-0521">NADP</keyword>
<organism evidence="17 18">
    <name type="scientific">Streptomyces melanosporofaciens</name>
    <dbReference type="NCBI Taxonomy" id="67327"/>
    <lineage>
        <taxon>Bacteria</taxon>
        <taxon>Bacillati</taxon>
        <taxon>Actinomycetota</taxon>
        <taxon>Actinomycetes</taxon>
        <taxon>Kitasatosporales</taxon>
        <taxon>Streptomycetaceae</taxon>
        <taxon>Streptomyces</taxon>
        <taxon>Streptomyces violaceusniger group</taxon>
    </lineage>
</organism>
<keyword evidence="17" id="KW-0560">Oxidoreductase</keyword>
<dbReference type="GO" id="GO:0020037">
    <property type="term" value="F:heme binding"/>
    <property type="evidence" value="ECO:0007669"/>
    <property type="project" value="InterPro"/>
</dbReference>
<sequence>MPALPMPLNTNLRYQLGPLMLSQKSAETVRATLPAVGEAIGTIADLFYRKLFAAHPELLRNLFNRAHQAAGTQRQALAGAIAAFATALVERPGVRPDALLSRIAHKHASLGVSAAQYPVVHRQLSAAIAEVLGDAATEEVIAAWDEVYWLMANSLIETERRLYAEQGVLAGGTWRQWKVIERTRETADVVTFRIRPADGRPAPAFRAGQYVSVQVELADGARQIRQYSLTNAPDATVRTFSVKRVDAGEDPAGEVSGHLHDHVHEGGALTVSAPYGDIVLDATDAPLLLASAGIGCTPIVAMLEELAARGHQAPVIAVHADRSPADHALRADQERLVTKLAQGTAHVWYERPEGDWPTERTGHVDLSGIGIPDGVQAYLCGPLPFMRSVRTQLLERGVHPSAIHYEVFGPDLWLPRGDGEGG</sequence>
<proteinExistence type="inferred from homology"/>
<keyword evidence="18" id="KW-1185">Reference proteome</keyword>
<dbReference type="InterPro" id="IPR009050">
    <property type="entry name" value="Globin-like_sf"/>
</dbReference>
<comment type="catalytic activity">
    <reaction evidence="12">
        <text>2 nitric oxide + NADH + 2 O2 = 2 nitrate + NAD(+) + H(+)</text>
        <dbReference type="Rhea" id="RHEA:19469"/>
        <dbReference type="ChEBI" id="CHEBI:15378"/>
        <dbReference type="ChEBI" id="CHEBI:15379"/>
        <dbReference type="ChEBI" id="CHEBI:16480"/>
        <dbReference type="ChEBI" id="CHEBI:17632"/>
        <dbReference type="ChEBI" id="CHEBI:57540"/>
        <dbReference type="ChEBI" id="CHEBI:57945"/>
        <dbReference type="EC" id="1.14.12.17"/>
    </reaction>
</comment>
<keyword evidence="9" id="KW-0408">Iron</keyword>
<dbReference type="GO" id="GO:0046872">
    <property type="term" value="F:metal ion binding"/>
    <property type="evidence" value="ECO:0007669"/>
    <property type="project" value="UniProtKB-KW"/>
</dbReference>
<dbReference type="Proteomes" id="UP000198609">
    <property type="component" value="Unassembled WGS sequence"/>
</dbReference>
<dbReference type="InterPro" id="IPR001433">
    <property type="entry name" value="OxRdtase_FAD/NAD-bd"/>
</dbReference>
<dbReference type="InterPro" id="IPR000971">
    <property type="entry name" value="Globin"/>
</dbReference>
<comment type="catalytic activity">
    <reaction evidence="13">
        <text>2 nitric oxide + NADPH + 2 O2 = 2 nitrate + NADP(+) + H(+)</text>
        <dbReference type="Rhea" id="RHEA:19465"/>
        <dbReference type="ChEBI" id="CHEBI:15378"/>
        <dbReference type="ChEBI" id="CHEBI:15379"/>
        <dbReference type="ChEBI" id="CHEBI:16480"/>
        <dbReference type="ChEBI" id="CHEBI:17632"/>
        <dbReference type="ChEBI" id="CHEBI:57783"/>
        <dbReference type="ChEBI" id="CHEBI:58349"/>
        <dbReference type="EC" id="1.14.12.17"/>
    </reaction>
</comment>
<keyword evidence="11" id="KW-0520">NAD</keyword>
<evidence type="ECO:0000256" key="3">
    <source>
        <dbReference type="ARBA" id="ARBA00012229"/>
    </source>
</evidence>
<comment type="similarity">
    <text evidence="14">Belongs to the globin family.</text>
</comment>
<reference evidence="18" key="1">
    <citation type="submission" date="2016-10" db="EMBL/GenBank/DDBJ databases">
        <authorList>
            <person name="Varghese N."/>
            <person name="Submissions S."/>
        </authorList>
    </citation>
    <scope>NUCLEOTIDE SEQUENCE [LARGE SCALE GENOMIC DNA]</scope>
    <source>
        <strain evidence="18">DSM 40318</strain>
    </source>
</reference>
<dbReference type="GO" id="GO:0019825">
    <property type="term" value="F:oxygen binding"/>
    <property type="evidence" value="ECO:0007669"/>
    <property type="project" value="InterPro"/>
</dbReference>